<feature type="non-terminal residue" evidence="1">
    <location>
        <position position="30"/>
    </location>
</feature>
<dbReference type="EMBL" id="BARU01044341">
    <property type="protein sequence ID" value="GAH77235.1"/>
    <property type="molecule type" value="Genomic_DNA"/>
</dbReference>
<comment type="caution">
    <text evidence="1">The sequence shown here is derived from an EMBL/GenBank/DDBJ whole genome shotgun (WGS) entry which is preliminary data.</text>
</comment>
<protein>
    <submittedName>
        <fullName evidence="1">Uncharacterized protein</fullName>
    </submittedName>
</protein>
<organism evidence="1">
    <name type="scientific">marine sediment metagenome</name>
    <dbReference type="NCBI Taxonomy" id="412755"/>
    <lineage>
        <taxon>unclassified sequences</taxon>
        <taxon>metagenomes</taxon>
        <taxon>ecological metagenomes</taxon>
    </lineage>
</organism>
<accession>X1J6S6</accession>
<name>X1J6S6_9ZZZZ</name>
<gene>
    <name evidence="1" type="ORF">S03H2_67657</name>
</gene>
<evidence type="ECO:0000313" key="1">
    <source>
        <dbReference type="EMBL" id="GAH77235.1"/>
    </source>
</evidence>
<dbReference type="AlphaFoldDB" id="X1J6S6"/>
<proteinExistence type="predicted"/>
<reference evidence="1" key="1">
    <citation type="journal article" date="2014" name="Front. Microbiol.">
        <title>High frequency of phylogenetically diverse reductive dehalogenase-homologous genes in deep subseafloor sedimentary metagenomes.</title>
        <authorList>
            <person name="Kawai M."/>
            <person name="Futagami T."/>
            <person name="Toyoda A."/>
            <person name="Takaki Y."/>
            <person name="Nishi S."/>
            <person name="Hori S."/>
            <person name="Arai W."/>
            <person name="Tsubouchi T."/>
            <person name="Morono Y."/>
            <person name="Uchiyama I."/>
            <person name="Ito T."/>
            <person name="Fujiyama A."/>
            <person name="Inagaki F."/>
            <person name="Takami H."/>
        </authorList>
    </citation>
    <scope>NUCLEOTIDE SEQUENCE</scope>
    <source>
        <strain evidence="1">Expedition CK06-06</strain>
    </source>
</reference>
<sequence>MKEEQNFFIREINERDQDFLFEMLYQSIFV</sequence>